<evidence type="ECO:0000256" key="4">
    <source>
        <dbReference type="ARBA" id="ARBA00022729"/>
    </source>
</evidence>
<accession>A0A9D2AHV8</accession>
<dbReference type="PANTHER" id="PTHR10030">
    <property type="entry name" value="ALPHA-L-FUCOSIDASE"/>
    <property type="match status" value="1"/>
</dbReference>
<dbReference type="PRINTS" id="PR00741">
    <property type="entry name" value="GLHYDRLASE29"/>
</dbReference>
<comment type="similarity">
    <text evidence="2">Belongs to the glycosyl hydrolase 29 family.</text>
</comment>
<evidence type="ECO:0000256" key="6">
    <source>
        <dbReference type="ARBA" id="ARBA00023295"/>
    </source>
</evidence>
<comment type="function">
    <text evidence="1">Alpha-L-fucosidase is responsible for hydrolyzing the alpha-1,6-linked fucose joined to the reducing-end N-acetylglucosamine of the carbohydrate moieties of glycoproteins.</text>
</comment>
<evidence type="ECO:0000313" key="10">
    <source>
        <dbReference type="Proteomes" id="UP000823964"/>
    </source>
</evidence>
<dbReference type="SMART" id="SM00812">
    <property type="entry name" value="Alpha_L_fucos"/>
    <property type="match status" value="1"/>
</dbReference>
<feature type="chain" id="PRO_5039468100" description="alpha-L-fucosidase" evidence="7">
    <location>
        <begin position="21"/>
        <end position="489"/>
    </location>
</feature>
<dbReference type="Pfam" id="PF01120">
    <property type="entry name" value="Alpha_L_fucos"/>
    <property type="match status" value="1"/>
</dbReference>
<dbReference type="InterPro" id="IPR000933">
    <property type="entry name" value="Glyco_hydro_29"/>
</dbReference>
<dbReference type="GO" id="GO:0016139">
    <property type="term" value="P:glycoside catabolic process"/>
    <property type="evidence" value="ECO:0007669"/>
    <property type="project" value="TreeGrafter"/>
</dbReference>
<keyword evidence="5" id="KW-0378">Hydrolase</keyword>
<dbReference type="Proteomes" id="UP000823964">
    <property type="component" value="Unassembled WGS sequence"/>
</dbReference>
<dbReference type="EMBL" id="DXFQ01000073">
    <property type="protein sequence ID" value="HIX19821.1"/>
    <property type="molecule type" value="Genomic_DNA"/>
</dbReference>
<dbReference type="PANTHER" id="PTHR10030:SF37">
    <property type="entry name" value="ALPHA-L-FUCOSIDASE-RELATED"/>
    <property type="match status" value="1"/>
</dbReference>
<evidence type="ECO:0000256" key="5">
    <source>
        <dbReference type="ARBA" id="ARBA00022801"/>
    </source>
</evidence>
<protein>
    <recommendedName>
        <fullName evidence="3">alpha-L-fucosidase</fullName>
        <ecNumber evidence="3">3.2.1.51</ecNumber>
    </recommendedName>
</protein>
<dbReference type="SUPFAM" id="SSF51445">
    <property type="entry name" value="(Trans)glycosidases"/>
    <property type="match status" value="1"/>
</dbReference>
<dbReference type="GO" id="GO:0004560">
    <property type="term" value="F:alpha-L-fucosidase activity"/>
    <property type="evidence" value="ECO:0007669"/>
    <property type="project" value="InterPro"/>
</dbReference>
<dbReference type="InterPro" id="IPR017853">
    <property type="entry name" value="GH"/>
</dbReference>
<dbReference type="EC" id="3.2.1.51" evidence="3"/>
<dbReference type="Gene3D" id="3.20.20.80">
    <property type="entry name" value="Glycosidases"/>
    <property type="match status" value="1"/>
</dbReference>
<reference evidence="9" key="2">
    <citation type="submission" date="2021-04" db="EMBL/GenBank/DDBJ databases">
        <authorList>
            <person name="Gilroy R."/>
        </authorList>
    </citation>
    <scope>NUCLEOTIDE SEQUENCE</scope>
    <source>
        <strain evidence="9">14975</strain>
    </source>
</reference>
<organism evidence="9 10">
    <name type="scientific">Candidatus Akkermansia intestinigallinarum</name>
    <dbReference type="NCBI Taxonomy" id="2838431"/>
    <lineage>
        <taxon>Bacteria</taxon>
        <taxon>Pseudomonadati</taxon>
        <taxon>Verrucomicrobiota</taxon>
        <taxon>Verrucomicrobiia</taxon>
        <taxon>Verrucomicrobiales</taxon>
        <taxon>Akkermansiaceae</taxon>
        <taxon>Akkermansia</taxon>
    </lineage>
</organism>
<evidence type="ECO:0000256" key="1">
    <source>
        <dbReference type="ARBA" id="ARBA00004071"/>
    </source>
</evidence>
<evidence type="ECO:0000256" key="2">
    <source>
        <dbReference type="ARBA" id="ARBA00007951"/>
    </source>
</evidence>
<keyword evidence="6" id="KW-0326">Glycosidase</keyword>
<feature type="signal peptide" evidence="7">
    <location>
        <begin position="1"/>
        <end position="20"/>
    </location>
</feature>
<evidence type="ECO:0000256" key="7">
    <source>
        <dbReference type="SAM" id="SignalP"/>
    </source>
</evidence>
<evidence type="ECO:0000313" key="9">
    <source>
        <dbReference type="EMBL" id="HIX19821.1"/>
    </source>
</evidence>
<dbReference type="InterPro" id="IPR057739">
    <property type="entry name" value="Glyco_hydro_29_N"/>
</dbReference>
<dbReference type="GO" id="GO:0005764">
    <property type="term" value="C:lysosome"/>
    <property type="evidence" value="ECO:0007669"/>
    <property type="project" value="TreeGrafter"/>
</dbReference>
<feature type="domain" description="Glycoside hydrolase family 29 N-terminal" evidence="8">
    <location>
        <begin position="38"/>
        <end position="381"/>
    </location>
</feature>
<reference evidence="9" key="1">
    <citation type="journal article" date="2021" name="PeerJ">
        <title>Extensive microbial diversity within the chicken gut microbiome revealed by metagenomics and culture.</title>
        <authorList>
            <person name="Gilroy R."/>
            <person name="Ravi A."/>
            <person name="Getino M."/>
            <person name="Pursley I."/>
            <person name="Horton D.L."/>
            <person name="Alikhan N.F."/>
            <person name="Baker D."/>
            <person name="Gharbi K."/>
            <person name="Hall N."/>
            <person name="Watson M."/>
            <person name="Adriaenssens E.M."/>
            <person name="Foster-Nyarko E."/>
            <person name="Jarju S."/>
            <person name="Secka A."/>
            <person name="Antonio M."/>
            <person name="Oren A."/>
            <person name="Chaudhuri R.R."/>
            <person name="La Ragione R."/>
            <person name="Hildebrand F."/>
            <person name="Pallen M.J."/>
        </authorList>
    </citation>
    <scope>NUCLEOTIDE SEQUENCE</scope>
    <source>
        <strain evidence="9">14975</strain>
    </source>
</reference>
<dbReference type="GO" id="GO:0006004">
    <property type="term" value="P:fucose metabolic process"/>
    <property type="evidence" value="ECO:0007669"/>
    <property type="project" value="InterPro"/>
</dbReference>
<comment type="caution">
    <text evidence="9">The sequence shown here is derived from an EMBL/GenBank/DDBJ whole genome shotgun (WGS) entry which is preliminary data.</text>
</comment>
<gene>
    <name evidence="9" type="ORF">H9862_04365</name>
</gene>
<keyword evidence="4 7" id="KW-0732">Signal</keyword>
<name>A0A9D2AHV8_9BACT</name>
<proteinExistence type="inferred from homology"/>
<sequence>MNWMTKLALCALSLTPLNLAAQHVQTLPVEGDDNHAAVTETLDERNARMDWWRKAKFGMFIHYGLYSGLGGEFKGVPGGAEWIQKNLELDTDTYAAEAAQYFRPAPGCTEAWAELAREAGCRYMVMTTKHHEGFAMFDTKLSDYSSQKLIGRDIVREFVDSARSRGMKVGFYHSVIDWHHPDYDNSICPGLCYPKNQEALLKQRGIPRNQAAYIEFLHGQVRELLTQYGDVAIMWWDYSQGAAEGERAWKAPALIRMCHELQPGIIMNNRLYSYSGFDSSLDGLQLDLRCGDYTTPEKRIPAAGYPGLDWESCMTVGDKWGYNRYDANIKSPAVVIGQLQECAAKGGNLLLNIGPKGDGSIPEALVKVFKRVGAWMRVNGESIYESEPCTILSLPDGLMASMVGEQLYIFLPAGLRTEPYEIKIKANQLNSVEPSVLGQPDCKVGLRRVEEPREGADEPEAFLIFTVPAEAWTQAVEGMPVLRLEINNA</sequence>
<dbReference type="InterPro" id="IPR016286">
    <property type="entry name" value="FUC_metazoa-typ"/>
</dbReference>
<dbReference type="AlphaFoldDB" id="A0A9D2AHV8"/>
<evidence type="ECO:0000256" key="3">
    <source>
        <dbReference type="ARBA" id="ARBA00012662"/>
    </source>
</evidence>
<evidence type="ECO:0000259" key="8">
    <source>
        <dbReference type="Pfam" id="PF01120"/>
    </source>
</evidence>